<dbReference type="InterPro" id="IPR052358">
    <property type="entry name" value="Aro_Compnd_Degr_Hydrolases"/>
</dbReference>
<name>A0A3P3EBF7_9BURK</name>
<gene>
    <name evidence="2" type="ORF">EH244_24915</name>
</gene>
<accession>A0A3P3EBF7</accession>
<feature type="domain" description="Amidohydrolase-related" evidence="1">
    <location>
        <begin position="17"/>
        <end position="278"/>
    </location>
</feature>
<evidence type="ECO:0000259" key="1">
    <source>
        <dbReference type="Pfam" id="PF04909"/>
    </source>
</evidence>
<dbReference type="AlphaFoldDB" id="A0A3P3EBF7"/>
<comment type="caution">
    <text evidence="2">The sequence shown here is derived from an EMBL/GenBank/DDBJ whole genome shotgun (WGS) entry which is preliminary data.</text>
</comment>
<dbReference type="GO" id="GO:0016787">
    <property type="term" value="F:hydrolase activity"/>
    <property type="evidence" value="ECO:0007669"/>
    <property type="project" value="InterPro"/>
</dbReference>
<dbReference type="Gene3D" id="3.20.20.140">
    <property type="entry name" value="Metal-dependent hydrolases"/>
    <property type="match status" value="1"/>
</dbReference>
<organism evidence="2 3">
    <name type="scientific">Variovorax beijingensis</name>
    <dbReference type="NCBI Taxonomy" id="2496117"/>
    <lineage>
        <taxon>Bacteria</taxon>
        <taxon>Pseudomonadati</taxon>
        <taxon>Pseudomonadota</taxon>
        <taxon>Betaproteobacteria</taxon>
        <taxon>Burkholderiales</taxon>
        <taxon>Comamonadaceae</taxon>
        <taxon>Variovorax</taxon>
    </lineage>
</organism>
<dbReference type="EMBL" id="RQXU01000020">
    <property type="protein sequence ID" value="RRH83707.1"/>
    <property type="molecule type" value="Genomic_DNA"/>
</dbReference>
<dbReference type="PANTHER" id="PTHR35563">
    <property type="entry name" value="BARREL METAL-DEPENDENT HYDROLASE, PUTATIVE (AFU_ORTHOLOGUE AFUA_1G16240)-RELATED"/>
    <property type="match status" value="1"/>
</dbReference>
<dbReference type="InterPro" id="IPR032466">
    <property type="entry name" value="Metal_Hydrolase"/>
</dbReference>
<dbReference type="Proteomes" id="UP000271590">
    <property type="component" value="Unassembled WGS sequence"/>
</dbReference>
<sequence length="285" mass="30866">MPQPSTPRGGPQALRAVDSHAHVFLGSLPLAPERRHAPDYDATPGEYLGLLDAHDVSHGVLVQPSFLGTDNSYMLGVLRAHPGRLRGVAVVEPATPFDELRVLADAGIRGLRLNLVGLPMPDLSRPVWQTLLQHVRALDWHVELHRPSQDLAAAGQPVLDAGCKLVVDHFGRPGGNTAADSGFGWLVRAAAGGRTWVKLSAGYRNWRDPLGAEARRAAASLLDAGGPQRLLWGSDWPHTQHREHTGYAHTRTALNHWIPDADARRCILVDTPAALFGFSKETTTS</sequence>
<protein>
    <recommendedName>
        <fullName evidence="1">Amidohydrolase-related domain-containing protein</fullName>
    </recommendedName>
</protein>
<dbReference type="SUPFAM" id="SSF51556">
    <property type="entry name" value="Metallo-dependent hydrolases"/>
    <property type="match status" value="1"/>
</dbReference>
<proteinExistence type="predicted"/>
<dbReference type="Pfam" id="PF04909">
    <property type="entry name" value="Amidohydro_2"/>
    <property type="match status" value="1"/>
</dbReference>
<evidence type="ECO:0000313" key="2">
    <source>
        <dbReference type="EMBL" id="RRH83707.1"/>
    </source>
</evidence>
<evidence type="ECO:0000313" key="3">
    <source>
        <dbReference type="Proteomes" id="UP000271590"/>
    </source>
</evidence>
<dbReference type="PANTHER" id="PTHR35563:SF2">
    <property type="entry name" value="BARREL METAL-DEPENDENT HYDROLASE, PUTATIVE (AFU_ORTHOLOGUE AFUA_1G16240)-RELATED"/>
    <property type="match status" value="1"/>
</dbReference>
<reference evidence="2 3" key="1">
    <citation type="submission" date="2018-11" db="EMBL/GenBank/DDBJ databases">
        <title>The genome of Variovorax sp T529.</title>
        <authorList>
            <person name="Gao J."/>
        </authorList>
    </citation>
    <scope>NUCLEOTIDE SEQUENCE [LARGE SCALE GENOMIC DNA]</scope>
    <source>
        <strain evidence="2 3">T529</strain>
    </source>
</reference>
<dbReference type="InterPro" id="IPR006680">
    <property type="entry name" value="Amidohydro-rel"/>
</dbReference>